<dbReference type="Proteomes" id="UP000012960">
    <property type="component" value="Unplaced"/>
</dbReference>
<keyword evidence="1" id="KW-1133">Transmembrane helix</keyword>
<feature type="transmembrane region" description="Helical" evidence="1">
    <location>
        <begin position="7"/>
        <end position="26"/>
    </location>
</feature>
<dbReference type="EnsemblPlants" id="Ma09_t04820.1">
    <property type="protein sequence ID" value="Ma09_p04820.1"/>
    <property type="gene ID" value="Ma09_g04820"/>
</dbReference>
<organism evidence="2 3">
    <name type="scientific">Musa acuminata subsp. malaccensis</name>
    <name type="common">Wild banana</name>
    <name type="synonym">Musa malaccensis</name>
    <dbReference type="NCBI Taxonomy" id="214687"/>
    <lineage>
        <taxon>Eukaryota</taxon>
        <taxon>Viridiplantae</taxon>
        <taxon>Streptophyta</taxon>
        <taxon>Embryophyta</taxon>
        <taxon>Tracheophyta</taxon>
        <taxon>Spermatophyta</taxon>
        <taxon>Magnoliopsida</taxon>
        <taxon>Liliopsida</taxon>
        <taxon>Zingiberales</taxon>
        <taxon>Musaceae</taxon>
        <taxon>Musa</taxon>
    </lineage>
</organism>
<reference evidence="2" key="1">
    <citation type="submission" date="2021-05" db="UniProtKB">
        <authorList>
            <consortium name="EnsemblPlants"/>
        </authorList>
    </citation>
    <scope>IDENTIFICATION</scope>
    <source>
        <strain evidence="2">subsp. malaccensis</strain>
    </source>
</reference>
<keyword evidence="1" id="KW-0472">Membrane</keyword>
<dbReference type="AlphaFoldDB" id="A0A804KG16"/>
<evidence type="ECO:0000313" key="2">
    <source>
        <dbReference type="EnsemblPlants" id="Ma09_p04820.1"/>
    </source>
</evidence>
<dbReference type="InParanoid" id="A0A804KG16"/>
<evidence type="ECO:0000313" key="3">
    <source>
        <dbReference type="Proteomes" id="UP000012960"/>
    </source>
</evidence>
<dbReference type="Gramene" id="Ma09_t04820.1">
    <property type="protein sequence ID" value="Ma09_p04820.1"/>
    <property type="gene ID" value="Ma09_g04820"/>
</dbReference>
<keyword evidence="1" id="KW-0812">Transmembrane</keyword>
<proteinExistence type="predicted"/>
<sequence length="28" mass="3479">MMSIWSVIINVRYLLYLLDVDIFIYFTH</sequence>
<name>A0A804KG16_MUSAM</name>
<keyword evidence="3" id="KW-1185">Reference proteome</keyword>
<evidence type="ECO:0000256" key="1">
    <source>
        <dbReference type="SAM" id="Phobius"/>
    </source>
</evidence>
<protein>
    <submittedName>
        <fullName evidence="2">Uncharacterized protein</fullName>
    </submittedName>
</protein>
<accession>A0A804KG16</accession>